<comment type="caution">
    <text evidence="16">The sequence shown here is derived from an EMBL/GenBank/DDBJ whole genome shotgun (WGS) entry which is preliminary data.</text>
</comment>
<feature type="region of interest" description="Disordered" evidence="13">
    <location>
        <begin position="1"/>
        <end position="30"/>
    </location>
</feature>
<dbReference type="InterPro" id="IPR059000">
    <property type="entry name" value="ATPase_P-type_domA"/>
</dbReference>
<evidence type="ECO:0000256" key="3">
    <source>
        <dbReference type="ARBA" id="ARBA00022475"/>
    </source>
</evidence>
<feature type="transmembrane region" description="Helical" evidence="14">
    <location>
        <begin position="784"/>
        <end position="809"/>
    </location>
</feature>
<dbReference type="InterPro" id="IPR050510">
    <property type="entry name" value="Cation_transp_ATPase_P-type"/>
</dbReference>
<dbReference type="GO" id="GO:0005391">
    <property type="term" value="F:P-type sodium:potassium-exchanging transporter activity"/>
    <property type="evidence" value="ECO:0007669"/>
    <property type="project" value="TreeGrafter"/>
</dbReference>
<proteinExistence type="inferred from homology"/>
<keyword evidence="3" id="KW-1003">Cell membrane</keyword>
<dbReference type="NCBIfam" id="TIGR01494">
    <property type="entry name" value="ATPase_P-type"/>
    <property type="match status" value="2"/>
</dbReference>
<comment type="subcellular location">
    <subcellularLocation>
        <location evidence="1">Cell membrane</location>
        <topology evidence="1">Multi-pass membrane protein</topology>
    </subcellularLocation>
</comment>
<dbReference type="AlphaFoldDB" id="A0A022L1D9"/>
<feature type="transmembrane region" description="Helical" evidence="14">
    <location>
        <begin position="267"/>
        <end position="286"/>
    </location>
</feature>
<evidence type="ECO:0000313" key="16">
    <source>
        <dbReference type="EMBL" id="EYT49596.1"/>
    </source>
</evidence>
<keyword evidence="5 14" id="KW-0812">Transmembrane</keyword>
<feature type="transmembrane region" description="Helical" evidence="14">
    <location>
        <begin position="711"/>
        <end position="732"/>
    </location>
</feature>
<dbReference type="SFLD" id="SFLDF00027">
    <property type="entry name" value="p-type_atpase"/>
    <property type="match status" value="1"/>
</dbReference>
<feature type="transmembrane region" description="Helical" evidence="14">
    <location>
        <begin position="744"/>
        <end position="763"/>
    </location>
</feature>
<dbReference type="SFLD" id="SFLDS00003">
    <property type="entry name" value="Haloacid_Dehalogenase"/>
    <property type="match status" value="1"/>
</dbReference>
<dbReference type="PRINTS" id="PR00120">
    <property type="entry name" value="HATPASE"/>
</dbReference>
<evidence type="ECO:0000256" key="11">
    <source>
        <dbReference type="ARBA" id="ARBA00023136"/>
    </source>
</evidence>
<dbReference type="GO" id="GO:0016887">
    <property type="term" value="F:ATP hydrolysis activity"/>
    <property type="evidence" value="ECO:0007669"/>
    <property type="project" value="InterPro"/>
</dbReference>
<evidence type="ECO:0000259" key="15">
    <source>
        <dbReference type="SMART" id="SM00831"/>
    </source>
</evidence>
<dbReference type="FunFam" id="3.40.50.1000:FF:000028">
    <property type="entry name" value="Calcium-transporting P-type ATPase, putative"/>
    <property type="match status" value="1"/>
</dbReference>
<accession>A0A022L1D9</accession>
<keyword evidence="10 14" id="KW-1133">Transmembrane helix</keyword>
<keyword evidence="6" id="KW-0547">Nucleotide-binding</keyword>
<dbReference type="SUPFAM" id="SSF81660">
    <property type="entry name" value="Metal cation-transporting ATPase, ATP-binding domain N"/>
    <property type="match status" value="1"/>
</dbReference>
<feature type="transmembrane region" description="Helical" evidence="14">
    <location>
        <begin position="853"/>
        <end position="873"/>
    </location>
</feature>
<evidence type="ECO:0000256" key="5">
    <source>
        <dbReference type="ARBA" id="ARBA00022692"/>
    </source>
</evidence>
<dbReference type="InterPro" id="IPR008250">
    <property type="entry name" value="ATPase_P-typ_transduc_dom_A_sf"/>
</dbReference>
<dbReference type="EMBL" id="AORC01000008">
    <property type="protein sequence ID" value="EYT49596.1"/>
    <property type="molecule type" value="Genomic_DNA"/>
</dbReference>
<dbReference type="STRING" id="1249481.D641_0107080"/>
<dbReference type="Pfam" id="PF13246">
    <property type="entry name" value="Cation_ATPase"/>
    <property type="match status" value="1"/>
</dbReference>
<feature type="domain" description="Cation-transporting P-type ATPase N-terminal" evidence="15">
    <location>
        <begin position="26"/>
        <end position="99"/>
    </location>
</feature>
<dbReference type="InterPro" id="IPR006068">
    <property type="entry name" value="ATPase_P-typ_cation-transptr_C"/>
</dbReference>
<dbReference type="RefSeq" id="WP_017824952.1">
    <property type="nucleotide sequence ID" value="NZ_KB403093.1"/>
</dbReference>
<gene>
    <name evidence="16" type="ORF">D641_0107080</name>
</gene>
<feature type="transmembrane region" description="Helical" evidence="14">
    <location>
        <begin position="83"/>
        <end position="116"/>
    </location>
</feature>
<dbReference type="SMART" id="SM00831">
    <property type="entry name" value="Cation_ATPase_N"/>
    <property type="match status" value="1"/>
</dbReference>
<keyword evidence="9" id="KW-1278">Translocase</keyword>
<protein>
    <submittedName>
        <fullName evidence="16">Carbonate dehydratase</fullName>
    </submittedName>
</protein>
<keyword evidence="4" id="KW-0597">Phosphoprotein</keyword>
<evidence type="ECO:0000256" key="14">
    <source>
        <dbReference type="SAM" id="Phobius"/>
    </source>
</evidence>
<evidence type="ECO:0000256" key="12">
    <source>
        <dbReference type="ARBA" id="ARBA00049360"/>
    </source>
</evidence>
<evidence type="ECO:0000256" key="9">
    <source>
        <dbReference type="ARBA" id="ARBA00022967"/>
    </source>
</evidence>
<dbReference type="Pfam" id="PF00122">
    <property type="entry name" value="E1-E2_ATPase"/>
    <property type="match status" value="1"/>
</dbReference>
<keyword evidence="17" id="KW-1185">Reference proteome</keyword>
<dbReference type="Gene3D" id="3.40.50.1000">
    <property type="entry name" value="HAD superfamily/HAD-like"/>
    <property type="match status" value="1"/>
</dbReference>
<dbReference type="GO" id="GO:0006883">
    <property type="term" value="P:intracellular sodium ion homeostasis"/>
    <property type="evidence" value="ECO:0007669"/>
    <property type="project" value="TreeGrafter"/>
</dbReference>
<evidence type="ECO:0000256" key="2">
    <source>
        <dbReference type="ARBA" id="ARBA00005675"/>
    </source>
</evidence>
<dbReference type="CDD" id="cd02080">
    <property type="entry name" value="P-type_ATPase_cation"/>
    <property type="match status" value="1"/>
</dbReference>
<dbReference type="GO" id="GO:1990573">
    <property type="term" value="P:potassium ion import across plasma membrane"/>
    <property type="evidence" value="ECO:0007669"/>
    <property type="project" value="TreeGrafter"/>
</dbReference>
<evidence type="ECO:0000256" key="1">
    <source>
        <dbReference type="ARBA" id="ARBA00004651"/>
    </source>
</evidence>
<dbReference type="GO" id="GO:0030007">
    <property type="term" value="P:intracellular potassium ion homeostasis"/>
    <property type="evidence" value="ECO:0007669"/>
    <property type="project" value="TreeGrafter"/>
</dbReference>
<dbReference type="Gene3D" id="3.40.1110.10">
    <property type="entry name" value="Calcium-transporting ATPase, cytoplasmic domain N"/>
    <property type="match status" value="1"/>
</dbReference>
<dbReference type="InterPro" id="IPR023298">
    <property type="entry name" value="ATPase_P-typ_TM_dom_sf"/>
</dbReference>
<dbReference type="Pfam" id="PF00690">
    <property type="entry name" value="Cation_ATPase_N"/>
    <property type="match status" value="1"/>
</dbReference>
<dbReference type="InterPro" id="IPR023299">
    <property type="entry name" value="ATPase_P-typ_cyto_dom_N"/>
</dbReference>
<dbReference type="PRINTS" id="PR00119">
    <property type="entry name" value="CATATPASE"/>
</dbReference>
<dbReference type="SUPFAM" id="SSF81665">
    <property type="entry name" value="Calcium ATPase, transmembrane domain M"/>
    <property type="match status" value="1"/>
</dbReference>
<dbReference type="HOGENOM" id="CLU_002360_3_2_11"/>
<dbReference type="PANTHER" id="PTHR43294:SF21">
    <property type="entry name" value="CATION TRANSPORTING ATPASE"/>
    <property type="match status" value="1"/>
</dbReference>
<dbReference type="OrthoDB" id="9814270at2"/>
<dbReference type="InterPro" id="IPR018303">
    <property type="entry name" value="ATPase_P-typ_P_site"/>
</dbReference>
<comment type="catalytic activity">
    <reaction evidence="12">
        <text>ATP + H2O = ADP + phosphate + H(+)</text>
        <dbReference type="Rhea" id="RHEA:13065"/>
        <dbReference type="ChEBI" id="CHEBI:15377"/>
        <dbReference type="ChEBI" id="CHEBI:15378"/>
        <dbReference type="ChEBI" id="CHEBI:30616"/>
        <dbReference type="ChEBI" id="CHEBI:43474"/>
        <dbReference type="ChEBI" id="CHEBI:456216"/>
    </reaction>
</comment>
<evidence type="ECO:0000313" key="17">
    <source>
        <dbReference type="Proteomes" id="UP000019754"/>
    </source>
</evidence>
<evidence type="ECO:0000256" key="7">
    <source>
        <dbReference type="ARBA" id="ARBA00022840"/>
    </source>
</evidence>
<dbReference type="SUPFAM" id="SSF56784">
    <property type="entry name" value="HAD-like"/>
    <property type="match status" value="1"/>
</dbReference>
<dbReference type="InterPro" id="IPR004014">
    <property type="entry name" value="ATPase_P-typ_cation-transptr_N"/>
</dbReference>
<dbReference type="FunFam" id="2.70.150.10:FF:000160">
    <property type="entry name" value="Sarcoplasmic/endoplasmic reticulum calcium ATPase 1"/>
    <property type="match status" value="1"/>
</dbReference>
<dbReference type="PROSITE" id="PS00154">
    <property type="entry name" value="ATPASE_E1_E2"/>
    <property type="match status" value="1"/>
</dbReference>
<dbReference type="Proteomes" id="UP000019754">
    <property type="component" value="Unassembled WGS sequence"/>
</dbReference>
<dbReference type="FunFam" id="3.40.50.1000:FF:000001">
    <property type="entry name" value="Phospholipid-transporting ATPase IC"/>
    <property type="match status" value="1"/>
</dbReference>
<evidence type="ECO:0000256" key="4">
    <source>
        <dbReference type="ARBA" id="ARBA00022553"/>
    </source>
</evidence>
<dbReference type="InterPro" id="IPR023214">
    <property type="entry name" value="HAD_sf"/>
</dbReference>
<dbReference type="Gene3D" id="2.70.150.10">
    <property type="entry name" value="Calcium-transporting ATPase, cytoplasmic transduction domain A"/>
    <property type="match status" value="1"/>
</dbReference>
<evidence type="ECO:0000256" key="6">
    <source>
        <dbReference type="ARBA" id="ARBA00022741"/>
    </source>
</evidence>
<sequence length="911" mass="97067">MTTATASPEQPPTHDQQRDEQSVVPDPHAVGTEQAMEVLEVSGDGLTADAAAARLERYGPNALPSGEQESALTRLLRQFRDPMIYVLIGAAVLTTVMGHYVDTIVIAAVVIINAVIGYLQEGKAADALDGIRTMLSLEAQARRDGTWVTVPADELVPGDVVRLAAGDKVPADLRILEATNLTCEESALTGESVPVEKGTDPVEADAGLGDRTSMAFSGTTVASGSGRGLVVGTGRRTEIGHITTMLDEVESMETPLTRQMASFSTKLSLLVVIAAVLMFGIGWVLYDYSLADLTLSAIGFAVAAIPEGLPAVLTITLALGVQKMAGRNSITRRMNSVETLGSVTVICSDKTGTLTRNEMTVRTVVTPEGTYEVSGTGYAPEGDIEQDGAAVGPEERNDLRMLAEVAARTNDSTVSRKDDRWVLSGEPTDGGLRTFAMKAGIEGHDENRIDAVPFDSAYKYMATLDRIDGIGDVVNLKGAPDRLLDRCDRQGVDLDENEPLDREHWERAIDELSGQGLRVLAAAVRRADDRGSATSLTTDDIDGGGFVFLGLYGIIDPPREEAMDAIRACHDAGIRVVMITGDHAGTASAIGREMGIEDEQGAVTGNQLEEASDEELAQLARTHSVFARTSPEHKLRLVQALQDDGEVVSMTGDGVNDAPSLKRADVGVAMGIKGTEATKDAADVVLADDNFATIADAVQMGRTIYDNLRKAIVFILPTNGAQGLVVLVSVLLGMTLPLTPVQVLWVNTITAVTLALALAFEPGEPDIMRRPPRDPKESILPRAGVVRIVYVSLLLGAVTIGVFLLGQAAGVSLEISRTTAVNTLVVGQIFYLLASRFTRTTSLRKELLTTNPISWLCIAVMLLLQLAFVYVPFMQTTFASGPVGWMGWLVPLGAGVLVFAVVEADKALRRR</sequence>
<evidence type="ECO:0000256" key="10">
    <source>
        <dbReference type="ARBA" id="ARBA00022989"/>
    </source>
</evidence>
<feature type="transmembrane region" description="Helical" evidence="14">
    <location>
        <begin position="298"/>
        <end position="321"/>
    </location>
</feature>
<dbReference type="InterPro" id="IPR036412">
    <property type="entry name" value="HAD-like_sf"/>
</dbReference>
<keyword evidence="11 14" id="KW-0472">Membrane</keyword>
<keyword evidence="7" id="KW-0067">ATP-binding</keyword>
<dbReference type="InterPro" id="IPR001757">
    <property type="entry name" value="P_typ_ATPase"/>
</dbReference>
<organism evidence="16 17">
    <name type="scientific">Brachybacterium muris UCD-AY4</name>
    <dbReference type="NCBI Taxonomy" id="1249481"/>
    <lineage>
        <taxon>Bacteria</taxon>
        <taxon>Bacillati</taxon>
        <taxon>Actinomycetota</taxon>
        <taxon>Actinomycetes</taxon>
        <taxon>Micrococcales</taxon>
        <taxon>Dermabacteraceae</taxon>
        <taxon>Brachybacterium</taxon>
    </lineage>
</organism>
<feature type="transmembrane region" description="Helical" evidence="14">
    <location>
        <begin position="815"/>
        <end position="833"/>
    </location>
</feature>
<evidence type="ECO:0000256" key="13">
    <source>
        <dbReference type="SAM" id="MobiDB-lite"/>
    </source>
</evidence>
<dbReference type="GO" id="GO:0036376">
    <property type="term" value="P:sodium ion export across plasma membrane"/>
    <property type="evidence" value="ECO:0007669"/>
    <property type="project" value="TreeGrafter"/>
</dbReference>
<dbReference type="GO" id="GO:1902600">
    <property type="term" value="P:proton transmembrane transport"/>
    <property type="evidence" value="ECO:0007669"/>
    <property type="project" value="TreeGrafter"/>
</dbReference>
<comment type="similarity">
    <text evidence="2">Belongs to the cation transport ATPase (P-type) (TC 3.A.3) family. Type IIA subfamily.</text>
</comment>
<dbReference type="InterPro" id="IPR044492">
    <property type="entry name" value="P_typ_ATPase_HD_dom"/>
</dbReference>
<feature type="transmembrane region" description="Helical" evidence="14">
    <location>
        <begin position="885"/>
        <end position="902"/>
    </location>
</feature>
<dbReference type="SFLD" id="SFLDG00002">
    <property type="entry name" value="C1.7:_P-type_atpase_like"/>
    <property type="match status" value="1"/>
</dbReference>
<keyword evidence="8" id="KW-0460">Magnesium</keyword>
<reference evidence="16 17" key="1">
    <citation type="journal article" date="2013" name="Genome Announc.">
        <title>Draft genome sequence of an Actinobacterium, Brachybacterium muris strain UCD-AY4.</title>
        <authorList>
            <person name="Lo J.R."/>
            <person name="Lang J.M."/>
            <person name="Darling A.E."/>
            <person name="Eisen J.A."/>
            <person name="Coil D.A."/>
        </authorList>
    </citation>
    <scope>NUCLEOTIDE SEQUENCE [LARGE SCALE GENOMIC DNA]</scope>
    <source>
        <strain evidence="16 17">UCD-AY4</strain>
    </source>
</reference>
<evidence type="ECO:0000256" key="8">
    <source>
        <dbReference type="ARBA" id="ARBA00022842"/>
    </source>
</evidence>
<dbReference type="PANTHER" id="PTHR43294">
    <property type="entry name" value="SODIUM/POTASSIUM-TRANSPORTING ATPASE SUBUNIT ALPHA"/>
    <property type="match status" value="1"/>
</dbReference>
<dbReference type="GO" id="GO:0005886">
    <property type="term" value="C:plasma membrane"/>
    <property type="evidence" value="ECO:0007669"/>
    <property type="project" value="UniProtKB-SubCell"/>
</dbReference>
<dbReference type="GO" id="GO:0005524">
    <property type="term" value="F:ATP binding"/>
    <property type="evidence" value="ECO:0007669"/>
    <property type="project" value="UniProtKB-KW"/>
</dbReference>
<dbReference type="Gene3D" id="1.20.1110.10">
    <property type="entry name" value="Calcium-transporting ATPase, transmembrane domain"/>
    <property type="match status" value="1"/>
</dbReference>
<name>A0A022L1D9_9MICO</name>
<dbReference type="SUPFAM" id="SSF81653">
    <property type="entry name" value="Calcium ATPase, transduction domain A"/>
    <property type="match status" value="1"/>
</dbReference>
<dbReference type="Pfam" id="PF00689">
    <property type="entry name" value="Cation_ATPase_C"/>
    <property type="match status" value="1"/>
</dbReference>